<gene>
    <name evidence="1" type="ORF">H3146_20230</name>
</gene>
<dbReference type="EMBL" id="JABJWZ010000231">
    <property type="protein sequence ID" value="MBB1255666.1"/>
    <property type="molecule type" value="Genomic_DNA"/>
</dbReference>
<name>A0A7W3WNR1_9ACTN</name>
<proteinExistence type="predicted"/>
<dbReference type="AlphaFoldDB" id="A0A7W3WNR1"/>
<sequence>MPGRCRGGTEAERARALRAAVSGLRHALARHPVELPDRAVAEEELAALAAMAAESEPEPARLRGALLLVLGALGSVSALAEPLAELNAAISRFGPPPGRR</sequence>
<dbReference type="Proteomes" id="UP000525686">
    <property type="component" value="Unassembled WGS sequence"/>
</dbReference>
<accession>A0A7W3WNR1</accession>
<dbReference type="InterPro" id="IPR045999">
    <property type="entry name" value="DUF5955"/>
</dbReference>
<organism evidence="1 2">
    <name type="scientific">Streptomyces alkaliterrae</name>
    <dbReference type="NCBI Taxonomy" id="2213162"/>
    <lineage>
        <taxon>Bacteria</taxon>
        <taxon>Bacillati</taxon>
        <taxon>Actinomycetota</taxon>
        <taxon>Actinomycetes</taxon>
        <taxon>Kitasatosporales</taxon>
        <taxon>Streptomycetaceae</taxon>
        <taxon>Streptomyces</taxon>
    </lineage>
</organism>
<evidence type="ECO:0000313" key="1">
    <source>
        <dbReference type="EMBL" id="MBB1255666.1"/>
    </source>
</evidence>
<evidence type="ECO:0000313" key="2">
    <source>
        <dbReference type="Proteomes" id="UP000525686"/>
    </source>
</evidence>
<comment type="caution">
    <text evidence="1">The sequence shown here is derived from an EMBL/GenBank/DDBJ whole genome shotgun (WGS) entry which is preliminary data.</text>
</comment>
<protein>
    <submittedName>
        <fullName evidence="1">Uncharacterized protein</fullName>
    </submittedName>
</protein>
<dbReference type="Pfam" id="PF19380">
    <property type="entry name" value="DUF5955"/>
    <property type="match status" value="1"/>
</dbReference>
<reference evidence="2" key="1">
    <citation type="submission" date="2020-05" db="EMBL/GenBank/DDBJ databases">
        <title>Classification of alakaliphilic streptomycetes isolated from an alkaline soil next to Lonar Crater, India and a proposal for the recognition of Streptomyces alkaliterrae sp. nov.</title>
        <authorList>
            <person name="Golinska P."/>
        </authorList>
    </citation>
    <scope>NUCLEOTIDE SEQUENCE [LARGE SCALE GENOMIC DNA]</scope>
    <source>
        <strain evidence="2">OF3</strain>
    </source>
</reference>